<evidence type="ECO:0000256" key="2">
    <source>
        <dbReference type="ARBA" id="ARBA00023125"/>
    </source>
</evidence>
<evidence type="ECO:0000259" key="5">
    <source>
        <dbReference type="PROSITE" id="PS51464"/>
    </source>
</evidence>
<evidence type="ECO:0000313" key="6">
    <source>
        <dbReference type="EMBL" id="MFC7392290.1"/>
    </source>
</evidence>
<feature type="domain" description="HTH rpiR-type" evidence="4">
    <location>
        <begin position="4"/>
        <end position="80"/>
    </location>
</feature>
<gene>
    <name evidence="6" type="ORF">ACFQRG_04785</name>
</gene>
<dbReference type="InterPro" id="IPR047640">
    <property type="entry name" value="RpiR-like"/>
</dbReference>
<dbReference type="Proteomes" id="UP001596505">
    <property type="component" value="Unassembled WGS sequence"/>
</dbReference>
<dbReference type="Gene3D" id="1.10.10.10">
    <property type="entry name" value="Winged helix-like DNA-binding domain superfamily/Winged helix DNA-binding domain"/>
    <property type="match status" value="1"/>
</dbReference>
<dbReference type="SUPFAM" id="SSF53697">
    <property type="entry name" value="SIS domain"/>
    <property type="match status" value="1"/>
</dbReference>
<sequence>MENLSIEKSIKNVFHSLSSGQRKVAEYILNNINQSAFRTAEQIGREINVSQTTVIRLSYALGFNGFSEMQSTIRKQVLSDQEIQSEANDHQFEKTSVFSEVIKKDINMLQDLNQHLNQDNIWKAVDWLIGAEQVLIVGHRTSLPPALWFSSSLSEFRNQVQLSSEIGDAVEKLLDINEQSVAFFISYPRYTRDVIQLAECAKNQGAKIIAATDHVLSPVGCIADLTFTTKTDAESGPNNIVPVLSLLNQIIFGINTKMKGEVQSRRKRLEQYYSNFNIYAE</sequence>
<dbReference type="Pfam" id="PF01418">
    <property type="entry name" value="HTH_6"/>
    <property type="match status" value="1"/>
</dbReference>
<dbReference type="EMBL" id="JBHTCO010000004">
    <property type="protein sequence ID" value="MFC7392290.1"/>
    <property type="molecule type" value="Genomic_DNA"/>
</dbReference>
<dbReference type="InterPro" id="IPR046348">
    <property type="entry name" value="SIS_dom_sf"/>
</dbReference>
<dbReference type="PANTHER" id="PTHR30514">
    <property type="entry name" value="GLUCOKINASE"/>
    <property type="match status" value="1"/>
</dbReference>
<dbReference type="PROSITE" id="PS51464">
    <property type="entry name" value="SIS"/>
    <property type="match status" value="1"/>
</dbReference>
<evidence type="ECO:0000259" key="4">
    <source>
        <dbReference type="PROSITE" id="PS51071"/>
    </source>
</evidence>
<proteinExistence type="predicted"/>
<accession>A0ABW2PUK8</accession>
<feature type="domain" description="SIS" evidence="5">
    <location>
        <begin position="124"/>
        <end position="260"/>
    </location>
</feature>
<dbReference type="Pfam" id="PF01380">
    <property type="entry name" value="SIS"/>
    <property type="match status" value="1"/>
</dbReference>
<evidence type="ECO:0000256" key="3">
    <source>
        <dbReference type="ARBA" id="ARBA00023163"/>
    </source>
</evidence>
<dbReference type="InterPro" id="IPR001347">
    <property type="entry name" value="SIS_dom"/>
</dbReference>
<dbReference type="InterPro" id="IPR009057">
    <property type="entry name" value="Homeodomain-like_sf"/>
</dbReference>
<dbReference type="Gene3D" id="3.40.50.10490">
    <property type="entry name" value="Glucose-6-phosphate isomerase like protein, domain 1"/>
    <property type="match status" value="1"/>
</dbReference>
<dbReference type="RefSeq" id="WP_380964256.1">
    <property type="nucleotide sequence ID" value="NZ_JBHTCO010000004.1"/>
</dbReference>
<keyword evidence="2" id="KW-0238">DNA-binding</keyword>
<dbReference type="InterPro" id="IPR035472">
    <property type="entry name" value="RpiR-like_SIS"/>
</dbReference>
<keyword evidence="7" id="KW-1185">Reference proteome</keyword>
<name>A0ABW2PUK8_9BACL</name>
<organism evidence="6 7">
    <name type="scientific">Scopulibacillus cellulosilyticus</name>
    <dbReference type="NCBI Taxonomy" id="2665665"/>
    <lineage>
        <taxon>Bacteria</taxon>
        <taxon>Bacillati</taxon>
        <taxon>Bacillota</taxon>
        <taxon>Bacilli</taxon>
        <taxon>Bacillales</taxon>
        <taxon>Sporolactobacillaceae</taxon>
        <taxon>Scopulibacillus</taxon>
    </lineage>
</organism>
<dbReference type="SUPFAM" id="SSF46689">
    <property type="entry name" value="Homeodomain-like"/>
    <property type="match status" value="1"/>
</dbReference>
<keyword evidence="1" id="KW-0805">Transcription regulation</keyword>
<dbReference type="InterPro" id="IPR000281">
    <property type="entry name" value="HTH_RpiR"/>
</dbReference>
<evidence type="ECO:0000256" key="1">
    <source>
        <dbReference type="ARBA" id="ARBA00023015"/>
    </source>
</evidence>
<protein>
    <submittedName>
        <fullName evidence="6">MurR/RpiR family transcriptional regulator</fullName>
    </submittedName>
</protein>
<dbReference type="PROSITE" id="PS51071">
    <property type="entry name" value="HTH_RPIR"/>
    <property type="match status" value="1"/>
</dbReference>
<dbReference type="InterPro" id="IPR036388">
    <property type="entry name" value="WH-like_DNA-bd_sf"/>
</dbReference>
<reference evidence="7" key="1">
    <citation type="journal article" date="2019" name="Int. J. Syst. Evol. Microbiol.">
        <title>The Global Catalogue of Microorganisms (GCM) 10K type strain sequencing project: providing services to taxonomists for standard genome sequencing and annotation.</title>
        <authorList>
            <consortium name="The Broad Institute Genomics Platform"/>
            <consortium name="The Broad Institute Genome Sequencing Center for Infectious Disease"/>
            <person name="Wu L."/>
            <person name="Ma J."/>
        </authorList>
    </citation>
    <scope>NUCLEOTIDE SEQUENCE [LARGE SCALE GENOMIC DNA]</scope>
    <source>
        <strain evidence="7">CGMCC 1.16305</strain>
    </source>
</reference>
<keyword evidence="3" id="KW-0804">Transcription</keyword>
<dbReference type="PANTHER" id="PTHR30514:SF18">
    <property type="entry name" value="RPIR-FAMILY TRANSCRIPTIONAL REGULATOR"/>
    <property type="match status" value="1"/>
</dbReference>
<evidence type="ECO:0000313" key="7">
    <source>
        <dbReference type="Proteomes" id="UP001596505"/>
    </source>
</evidence>
<dbReference type="CDD" id="cd05013">
    <property type="entry name" value="SIS_RpiR"/>
    <property type="match status" value="1"/>
</dbReference>
<comment type="caution">
    <text evidence="6">The sequence shown here is derived from an EMBL/GenBank/DDBJ whole genome shotgun (WGS) entry which is preliminary data.</text>
</comment>